<evidence type="ECO:0000313" key="5">
    <source>
        <dbReference type="Proteomes" id="UP000186132"/>
    </source>
</evidence>
<dbReference type="Gene3D" id="1.20.1050.60">
    <property type="entry name" value="alpha-1,2-mannosidase"/>
    <property type="match status" value="1"/>
</dbReference>
<keyword evidence="2" id="KW-0732">Signal</keyword>
<reference evidence="4 5" key="1">
    <citation type="submission" date="2016-11" db="EMBL/GenBank/DDBJ databases">
        <authorList>
            <person name="Jaros S."/>
            <person name="Januszkiewicz K."/>
            <person name="Wedrychowicz H."/>
        </authorList>
    </citation>
    <scope>NUCLEOTIDE SEQUENCE [LARGE SCALE GENOMIC DNA]</scope>
    <source>
        <strain evidence="4 5">DSM 45627</strain>
    </source>
</reference>
<dbReference type="Pfam" id="PF07971">
    <property type="entry name" value="Glyco_hydro_92"/>
    <property type="match status" value="1"/>
</dbReference>
<dbReference type="STRING" id="1206085.SAMN05443575_2962"/>
<feature type="chain" id="PRO_5012702889" evidence="2">
    <location>
        <begin position="39"/>
        <end position="1886"/>
    </location>
</feature>
<gene>
    <name evidence="4" type="ORF">SAMN05443575_2962</name>
</gene>
<dbReference type="SUPFAM" id="SSF49299">
    <property type="entry name" value="PKD domain"/>
    <property type="match status" value="2"/>
</dbReference>
<dbReference type="InterPro" id="IPR050883">
    <property type="entry name" value="PNGase"/>
</dbReference>
<dbReference type="CDD" id="cd00146">
    <property type="entry name" value="PKD"/>
    <property type="match status" value="2"/>
</dbReference>
<dbReference type="InterPro" id="IPR012939">
    <property type="entry name" value="Glyco_hydro_92"/>
</dbReference>
<evidence type="ECO:0000313" key="4">
    <source>
        <dbReference type="EMBL" id="SHG96106.1"/>
    </source>
</evidence>
<dbReference type="Gene3D" id="3.30.2080.10">
    <property type="entry name" value="GH92 mannosidase domain"/>
    <property type="match status" value="1"/>
</dbReference>
<dbReference type="Pfam" id="PF00801">
    <property type="entry name" value="PKD"/>
    <property type="match status" value="1"/>
</dbReference>
<dbReference type="InterPro" id="IPR035986">
    <property type="entry name" value="PKD_dom_sf"/>
</dbReference>
<dbReference type="PANTHER" id="PTHR12143">
    <property type="entry name" value="PEPTIDE N-GLYCANASE PNGASE -RELATED"/>
    <property type="match status" value="1"/>
</dbReference>
<protein>
    <submittedName>
        <fullName evidence="4">Alpha-1,2-mannosidase, putative</fullName>
    </submittedName>
</protein>
<dbReference type="Gene3D" id="1.20.1610.10">
    <property type="entry name" value="alpha-1,2-mannosidases domains"/>
    <property type="match status" value="1"/>
</dbReference>
<feature type="domain" description="PKD" evidence="3">
    <location>
        <begin position="1628"/>
        <end position="1688"/>
    </location>
</feature>
<dbReference type="InterPro" id="IPR008979">
    <property type="entry name" value="Galactose-bd-like_sf"/>
</dbReference>
<keyword evidence="5" id="KW-1185">Reference proteome</keyword>
<dbReference type="GO" id="GO:0030246">
    <property type="term" value="F:carbohydrate binding"/>
    <property type="evidence" value="ECO:0007669"/>
    <property type="project" value="InterPro"/>
</dbReference>
<dbReference type="GO" id="GO:0005829">
    <property type="term" value="C:cytosol"/>
    <property type="evidence" value="ECO:0007669"/>
    <property type="project" value="TreeGrafter"/>
</dbReference>
<dbReference type="EMBL" id="FQVU01000004">
    <property type="protein sequence ID" value="SHG96106.1"/>
    <property type="molecule type" value="Genomic_DNA"/>
</dbReference>
<dbReference type="Gene3D" id="2.60.120.260">
    <property type="entry name" value="Galactose-binding domain-like"/>
    <property type="match status" value="2"/>
</dbReference>
<dbReference type="OrthoDB" id="9804511at2"/>
<dbReference type="NCBIfam" id="TIGR01180">
    <property type="entry name" value="aman2_put"/>
    <property type="match status" value="1"/>
</dbReference>
<dbReference type="InterPro" id="IPR005887">
    <property type="entry name" value="GH92_a_mannosidase_put"/>
</dbReference>
<dbReference type="InterPro" id="IPR000601">
    <property type="entry name" value="PKD_dom"/>
</dbReference>
<feature type="domain" description="PKD" evidence="3">
    <location>
        <begin position="1334"/>
        <end position="1398"/>
    </location>
</feature>
<evidence type="ECO:0000256" key="1">
    <source>
        <dbReference type="SAM" id="MobiDB-lite"/>
    </source>
</evidence>
<dbReference type="InterPro" id="IPR013783">
    <property type="entry name" value="Ig-like_fold"/>
</dbReference>
<proteinExistence type="predicted"/>
<dbReference type="InterPro" id="IPR014718">
    <property type="entry name" value="GH-type_carb-bd"/>
</dbReference>
<dbReference type="Proteomes" id="UP000186132">
    <property type="component" value="Unassembled WGS sequence"/>
</dbReference>
<dbReference type="GO" id="GO:0006516">
    <property type="term" value="P:glycoprotein catabolic process"/>
    <property type="evidence" value="ECO:0007669"/>
    <property type="project" value="TreeGrafter"/>
</dbReference>
<dbReference type="SUPFAM" id="SSF48208">
    <property type="entry name" value="Six-hairpin glycosidases"/>
    <property type="match status" value="1"/>
</dbReference>
<dbReference type="Pfam" id="PF17678">
    <property type="entry name" value="Glyco_hydro_92N"/>
    <property type="match status" value="1"/>
</dbReference>
<dbReference type="RefSeq" id="WP_073391211.1">
    <property type="nucleotide sequence ID" value="NZ_FQVU01000004.1"/>
</dbReference>
<dbReference type="Gene3D" id="2.70.98.10">
    <property type="match status" value="1"/>
</dbReference>
<feature type="region of interest" description="Disordered" evidence="1">
    <location>
        <begin position="1140"/>
        <end position="1201"/>
    </location>
</feature>
<sequence>MFGTDAVRRPTCAKRVLAIVGGAAILLPGLAAVTPAAAAAPAPGAFRTSFESGEPAGLASTVEVGRNGKPVRKGIEASSAHLPGSVVAADTPITASAENPPGEVAKNLADADPKTKWLAFATSATLTYHLPAAATVVTYGLTSANDAPDRDPAAWTLQGSTDGTTFTTLDTRDAQTFAGRGVRNTYSVTGPKSYAWYRLAISAPHAGSLLQLADLDLAAAPQGGTTAEPMITATGNGPTAGLNIKQNAGFTGLHAYRYAGKQTVAGRAYETNVVSKGLDVRVGPRTRLSYDILPEDTGSHEAYPSTYAAVDLHFTDGTYLSQLSPVDQHGVPLTARGQGKGKILYVDQWNRESSDIGSVARGKTVDRVLLAYDATNAKADTDFAGWVDDVTIDPEPKQVDTSTLTNAVDTRRGTNASGSFSRGNNLPISAMPNGFTFLTPVTDASSNSWEYYYAQANDTENRPRLQGFSVSHEPSPWMGDRNQLSVMPSASATPTGSPTGRSLAFTHDREIARPDYYKVAFLNRLYTEMAPTDHGSVLRFTFPGDSGSLVFDTVDKNGSFVLDPATGTVHGWVDNGSGLSVGRSRMFFTGTFSSKPTATGAAAGGNADSQFARFGAKTVELRLATSFISLAQARRNADLELTGRSFDAIHKSATAAWQQRLGVVEVDGASDDQLRTLYGSLYRLNLYPNSQFENTGTAAAPVYKYASPTAPRSDAKPSDSETSAAVLAGKVYVNNGFWDTYRTVWPAYSLLYPDVAADLVDGFVQQFRDGGWVARWSSPGYADLMTGTSSDVAFAGAYLRGVKLKDPLATYEAALKNATTLPSASGVGRKGLATSLFRKYTDTGTGESVSWQLEGDINDAGLAQMAAQLAKDPRVPAARRAQLRDEAAYLADRAGQYVNLFDKSVGFFQGRKADGSFNESKDEYDPEAWGGVYTETDGWNFAFHAPQDGQGLADLYGGRKALAKKLDAFFSTPELANKPGGYGGVIHEMVEARAVRMGQYGHSNQVSHHIPYMYDYVQQPYKTQRLVREVMQRLYVGSEIGQGYTGDEDNGEMSAWYVLSSLGLYPLQSGSPNWAVGSPLFDRVVVHRSTGDLTINARHNSTSNVYVQSLKIDGRKHASTSVSTAELAGVTDVDFTMGSSPSTWGTGKNAVPDSPTSGTKAPQPDEDATSGGVGTLTAANGQDIDALTDDDSTTQTTFRDGIPTLSWTANGSSQRVSRYTLTSGSAKGDPSSWTLEGSTNGRRWTTVDSRSGQTFPWRGETRPFSVAHPRAYTQYRLLFTGGGTTSLAEVELLVKPGSSGSGTLAVTPTKKALTTRTGSSLTATLGTFVAAKGSTADDYSATLDWGDGTTSAGTLNAGQLNSYSVRGTHEYAKPGFYRVAVTVTNGGRTATGFAGITVAKAATGGIVPGFDGVCIADDGVKVDCDGGGYSYSRQALAAAGAAQGDSVAVPGTSLHFTLPAVAAGTPDNAKGSGQTIPVDLPKDATKIAFIGAGTEGDQKATATLTYSDGSSESVPMNFPDWTLGGGGAVPSGYTAVAATQYRLDEGGRDGAKPYLFAAPTITLTAGKTLTGVVMPQQPGTEKDQGRVHVFAIADDGTPAPALRTTAADDANATTGSAASLTLGKATGGSGDRSARVQWGDASPTADATIGADGTVTGSHTWTAPGSYTVHVTVSDGQSSDTTALTVTVADRTTQTVSVRDSARPGTSLAVTGRGFRPGETVAVALATPRAATTTVTADGSGRIAATVPVASAAAAGVYAVTATGSSTRTPATATTSVTDPVLTADAPQVRSTLVLSSTTATPGERVTASGTGYRPNRVVTVSATTADGATVTLGQARANPDGVVTTSFVIPNRRLVSVGTDNAAAQSTPRARTPFAIVATPHGTDR</sequence>
<organism evidence="4 5">
    <name type="scientific">Jatrophihabitans endophyticus</name>
    <dbReference type="NCBI Taxonomy" id="1206085"/>
    <lineage>
        <taxon>Bacteria</taxon>
        <taxon>Bacillati</taxon>
        <taxon>Actinomycetota</taxon>
        <taxon>Actinomycetes</taxon>
        <taxon>Jatrophihabitantales</taxon>
        <taxon>Jatrophihabitantaceae</taxon>
        <taxon>Jatrophihabitans</taxon>
    </lineage>
</organism>
<evidence type="ECO:0000256" key="2">
    <source>
        <dbReference type="SAM" id="SignalP"/>
    </source>
</evidence>
<dbReference type="FunFam" id="3.30.2080.10:FF:000001">
    <property type="entry name" value="Alpha-1,2-mannosidase subfamily"/>
    <property type="match status" value="1"/>
</dbReference>
<dbReference type="InterPro" id="IPR041371">
    <property type="entry name" value="GH92_N"/>
</dbReference>
<dbReference type="SUPFAM" id="SSF49785">
    <property type="entry name" value="Galactose-binding domain-like"/>
    <property type="match status" value="1"/>
</dbReference>
<dbReference type="PANTHER" id="PTHR12143:SF43">
    <property type="entry name" value="PUTATIVE-RELATED"/>
    <property type="match status" value="1"/>
</dbReference>
<evidence type="ECO:0000259" key="3">
    <source>
        <dbReference type="PROSITE" id="PS50093"/>
    </source>
</evidence>
<dbReference type="GO" id="GO:0005975">
    <property type="term" value="P:carbohydrate metabolic process"/>
    <property type="evidence" value="ECO:0007669"/>
    <property type="project" value="InterPro"/>
</dbReference>
<dbReference type="Gene3D" id="2.60.40.10">
    <property type="entry name" value="Immunoglobulins"/>
    <property type="match status" value="2"/>
</dbReference>
<dbReference type="InterPro" id="IPR008928">
    <property type="entry name" value="6-hairpin_glycosidase_sf"/>
</dbReference>
<accession>A0A1M5P2Q8</accession>
<dbReference type="GO" id="GO:0000224">
    <property type="term" value="F:peptide-N4-(N-acetyl-beta-glucosaminyl)asparagine amidase activity"/>
    <property type="evidence" value="ECO:0007669"/>
    <property type="project" value="TreeGrafter"/>
</dbReference>
<dbReference type="PROSITE" id="PS50093">
    <property type="entry name" value="PKD"/>
    <property type="match status" value="2"/>
</dbReference>
<feature type="region of interest" description="Disordered" evidence="1">
    <location>
        <begin position="1221"/>
        <end position="1253"/>
    </location>
</feature>
<name>A0A1M5P2Q8_9ACTN</name>
<feature type="signal peptide" evidence="2">
    <location>
        <begin position="1"/>
        <end position="38"/>
    </location>
</feature>